<dbReference type="InterPro" id="IPR051238">
    <property type="entry name" value="GDSL_esterase/lipase"/>
</dbReference>
<gene>
    <name evidence="8" type="ORF">MKW98_030691</name>
</gene>
<dbReference type="InterPro" id="IPR036514">
    <property type="entry name" value="SGNH_hydro_sf"/>
</dbReference>
<dbReference type="GO" id="GO:0016788">
    <property type="term" value="F:hydrolase activity, acting on ester bonds"/>
    <property type="evidence" value="ECO:0007669"/>
    <property type="project" value="InterPro"/>
</dbReference>
<dbReference type="Proteomes" id="UP001202328">
    <property type="component" value="Unassembled WGS sequence"/>
</dbReference>
<dbReference type="GO" id="GO:0005576">
    <property type="term" value="C:extracellular region"/>
    <property type="evidence" value="ECO:0007669"/>
    <property type="project" value="UniProtKB-SubCell"/>
</dbReference>
<evidence type="ECO:0000313" key="9">
    <source>
        <dbReference type="Proteomes" id="UP001202328"/>
    </source>
</evidence>
<dbReference type="Gene3D" id="3.40.50.1110">
    <property type="entry name" value="SGNH hydrolase"/>
    <property type="match status" value="1"/>
</dbReference>
<dbReference type="AlphaFoldDB" id="A0AAD4RU03"/>
<comment type="caution">
    <text evidence="8">The sequence shown here is derived from an EMBL/GenBank/DDBJ whole genome shotgun (WGS) entry which is preliminary data.</text>
</comment>
<protein>
    <recommendedName>
        <fullName evidence="10">GDSL esterase/lipase</fullName>
    </recommendedName>
</protein>
<comment type="similarity">
    <text evidence="2">Belongs to the 'GDSL' lipolytic enzyme family.</text>
</comment>
<organism evidence="8 9">
    <name type="scientific">Papaver atlanticum</name>
    <dbReference type="NCBI Taxonomy" id="357466"/>
    <lineage>
        <taxon>Eukaryota</taxon>
        <taxon>Viridiplantae</taxon>
        <taxon>Streptophyta</taxon>
        <taxon>Embryophyta</taxon>
        <taxon>Tracheophyta</taxon>
        <taxon>Spermatophyta</taxon>
        <taxon>Magnoliopsida</taxon>
        <taxon>Ranunculales</taxon>
        <taxon>Papaveraceae</taxon>
        <taxon>Papaveroideae</taxon>
        <taxon>Papaver</taxon>
    </lineage>
</organism>
<evidence type="ECO:0008006" key="10">
    <source>
        <dbReference type="Google" id="ProtNLM"/>
    </source>
</evidence>
<dbReference type="InterPro" id="IPR035669">
    <property type="entry name" value="SGNH_plant_lipase-like"/>
</dbReference>
<keyword evidence="6" id="KW-0442">Lipid degradation</keyword>
<accession>A0AAD4RU03</accession>
<evidence type="ECO:0000256" key="1">
    <source>
        <dbReference type="ARBA" id="ARBA00004613"/>
    </source>
</evidence>
<evidence type="ECO:0000256" key="4">
    <source>
        <dbReference type="ARBA" id="ARBA00022729"/>
    </source>
</evidence>
<dbReference type="PANTHER" id="PTHR45650:SF79">
    <property type="entry name" value="GDSL ESTERASE_LIPASE 7"/>
    <property type="match status" value="1"/>
</dbReference>
<proteinExistence type="inferred from homology"/>
<dbReference type="PANTHER" id="PTHR45650">
    <property type="entry name" value="GDSL-LIKE LIPASE/ACYLHYDROLASE-RELATED"/>
    <property type="match status" value="1"/>
</dbReference>
<evidence type="ECO:0000256" key="2">
    <source>
        <dbReference type="ARBA" id="ARBA00008668"/>
    </source>
</evidence>
<evidence type="ECO:0000256" key="6">
    <source>
        <dbReference type="ARBA" id="ARBA00022963"/>
    </source>
</evidence>
<dbReference type="Pfam" id="PF00657">
    <property type="entry name" value="Lipase_GDSL"/>
    <property type="match status" value="1"/>
</dbReference>
<sequence>MEVLRKSTKFQLLFCCTVCLVVMVYGYKGRGEYADHRLVPAMYIFGDSLTDNGNNNYIPAIARSNYFPYGIDFGYPSGRFCNGLTVVDYGARMLGLPLIPPYLSLASKGTNIGLEGFNYASAAAGILDETGGNYAARVSMNAQLLMFEKTIKLQLPSKFKSQEDLAEYLSKSMYYIAMGSNDYINNYLMPNLYPSSKLLTPEGFADYLISTLSNQLVRLYNLGARKMVLVAIGPLGCIPSQLSMVSGEHGCIEHVNYLVRVFNSRLLQLSKTLTSNLPGATLVFQDVYKAVNEMVQNPNRFGLTVVNHACCGNGRYGGAVTCLPLEKPCPNRNKYVFWDAFHPTQFVNQVIANRSFRSEASVDCYPISVGQLARL</sequence>
<comment type="subcellular location">
    <subcellularLocation>
        <location evidence="1">Secreted</location>
    </subcellularLocation>
</comment>
<evidence type="ECO:0000256" key="3">
    <source>
        <dbReference type="ARBA" id="ARBA00022525"/>
    </source>
</evidence>
<evidence type="ECO:0000256" key="7">
    <source>
        <dbReference type="ARBA" id="ARBA00023098"/>
    </source>
</evidence>
<name>A0AAD4RU03_9MAGN</name>
<reference evidence="8" key="1">
    <citation type="submission" date="2022-04" db="EMBL/GenBank/DDBJ databases">
        <title>A functionally conserved STORR gene fusion in Papaver species that diverged 16.8 million years ago.</title>
        <authorList>
            <person name="Catania T."/>
        </authorList>
    </citation>
    <scope>NUCLEOTIDE SEQUENCE</scope>
    <source>
        <strain evidence="8">S-188037</strain>
    </source>
</reference>
<evidence type="ECO:0000313" key="8">
    <source>
        <dbReference type="EMBL" id="KAI3830528.1"/>
    </source>
</evidence>
<evidence type="ECO:0000256" key="5">
    <source>
        <dbReference type="ARBA" id="ARBA00022801"/>
    </source>
</evidence>
<dbReference type="EMBL" id="JAJJMB010018262">
    <property type="protein sequence ID" value="KAI3830528.1"/>
    <property type="molecule type" value="Genomic_DNA"/>
</dbReference>
<dbReference type="InterPro" id="IPR001087">
    <property type="entry name" value="GDSL"/>
</dbReference>
<keyword evidence="9" id="KW-1185">Reference proteome</keyword>
<keyword evidence="7" id="KW-0443">Lipid metabolism</keyword>
<keyword evidence="5" id="KW-0378">Hydrolase</keyword>
<keyword evidence="3" id="KW-0964">Secreted</keyword>
<dbReference type="GO" id="GO:0016042">
    <property type="term" value="P:lipid catabolic process"/>
    <property type="evidence" value="ECO:0007669"/>
    <property type="project" value="UniProtKB-KW"/>
</dbReference>
<keyword evidence="4" id="KW-0732">Signal</keyword>
<dbReference type="CDD" id="cd01837">
    <property type="entry name" value="SGNH_plant_lipase_like"/>
    <property type="match status" value="1"/>
</dbReference>